<organism evidence="2 3">
    <name type="scientific">Marchantia polymorpha</name>
    <name type="common">Common liverwort</name>
    <name type="synonym">Marchantia aquatica</name>
    <dbReference type="NCBI Taxonomy" id="3197"/>
    <lineage>
        <taxon>Eukaryota</taxon>
        <taxon>Viridiplantae</taxon>
        <taxon>Streptophyta</taxon>
        <taxon>Embryophyta</taxon>
        <taxon>Marchantiophyta</taxon>
        <taxon>Marchantiopsida</taxon>
        <taxon>Marchantiidae</taxon>
        <taxon>Marchantiales</taxon>
        <taxon>Marchantiaceae</taxon>
        <taxon>Marchantia</taxon>
    </lineage>
</organism>
<accession>A0A2R6XUQ0</accession>
<dbReference type="AlphaFoldDB" id="A0A2R6XUQ0"/>
<dbReference type="Proteomes" id="UP000244005">
    <property type="component" value="Unassembled WGS sequence"/>
</dbReference>
<dbReference type="EMBL" id="KZ772674">
    <property type="protein sequence ID" value="PTQ49821.1"/>
    <property type="molecule type" value="Genomic_DNA"/>
</dbReference>
<feature type="region of interest" description="Disordered" evidence="1">
    <location>
        <begin position="156"/>
        <end position="190"/>
    </location>
</feature>
<keyword evidence="3" id="KW-1185">Reference proteome</keyword>
<evidence type="ECO:0000256" key="1">
    <source>
        <dbReference type="SAM" id="MobiDB-lite"/>
    </source>
</evidence>
<evidence type="ECO:0000313" key="2">
    <source>
        <dbReference type="EMBL" id="PTQ49821.1"/>
    </source>
</evidence>
<evidence type="ECO:0000313" key="3">
    <source>
        <dbReference type="Proteomes" id="UP000244005"/>
    </source>
</evidence>
<gene>
    <name evidence="2" type="ORF">MARPO_0002s0270</name>
</gene>
<proteinExistence type="predicted"/>
<protein>
    <submittedName>
        <fullName evidence="2">Uncharacterized protein</fullName>
    </submittedName>
</protein>
<feature type="region of interest" description="Disordered" evidence="1">
    <location>
        <begin position="92"/>
        <end position="113"/>
    </location>
</feature>
<reference evidence="3" key="1">
    <citation type="journal article" date="2017" name="Cell">
        <title>Insights into land plant evolution garnered from the Marchantia polymorpha genome.</title>
        <authorList>
            <person name="Bowman J.L."/>
            <person name="Kohchi T."/>
            <person name="Yamato K.T."/>
            <person name="Jenkins J."/>
            <person name="Shu S."/>
            <person name="Ishizaki K."/>
            <person name="Yamaoka S."/>
            <person name="Nishihama R."/>
            <person name="Nakamura Y."/>
            <person name="Berger F."/>
            <person name="Adam C."/>
            <person name="Aki S.S."/>
            <person name="Althoff F."/>
            <person name="Araki T."/>
            <person name="Arteaga-Vazquez M.A."/>
            <person name="Balasubrmanian S."/>
            <person name="Barry K."/>
            <person name="Bauer D."/>
            <person name="Boehm C.R."/>
            <person name="Briginshaw L."/>
            <person name="Caballero-Perez J."/>
            <person name="Catarino B."/>
            <person name="Chen F."/>
            <person name="Chiyoda S."/>
            <person name="Chovatia M."/>
            <person name="Davies K.M."/>
            <person name="Delmans M."/>
            <person name="Demura T."/>
            <person name="Dierschke T."/>
            <person name="Dolan L."/>
            <person name="Dorantes-Acosta A.E."/>
            <person name="Eklund D.M."/>
            <person name="Florent S.N."/>
            <person name="Flores-Sandoval E."/>
            <person name="Fujiyama A."/>
            <person name="Fukuzawa H."/>
            <person name="Galik B."/>
            <person name="Grimanelli D."/>
            <person name="Grimwood J."/>
            <person name="Grossniklaus U."/>
            <person name="Hamada T."/>
            <person name="Haseloff J."/>
            <person name="Hetherington A.J."/>
            <person name="Higo A."/>
            <person name="Hirakawa Y."/>
            <person name="Hundley H.N."/>
            <person name="Ikeda Y."/>
            <person name="Inoue K."/>
            <person name="Inoue S.I."/>
            <person name="Ishida S."/>
            <person name="Jia Q."/>
            <person name="Kakita M."/>
            <person name="Kanazawa T."/>
            <person name="Kawai Y."/>
            <person name="Kawashima T."/>
            <person name="Kennedy M."/>
            <person name="Kinose K."/>
            <person name="Kinoshita T."/>
            <person name="Kohara Y."/>
            <person name="Koide E."/>
            <person name="Komatsu K."/>
            <person name="Kopischke S."/>
            <person name="Kubo M."/>
            <person name="Kyozuka J."/>
            <person name="Lagercrantz U."/>
            <person name="Lin S.S."/>
            <person name="Lindquist E."/>
            <person name="Lipzen A.M."/>
            <person name="Lu C.W."/>
            <person name="De Luna E."/>
            <person name="Martienssen R.A."/>
            <person name="Minamino N."/>
            <person name="Mizutani M."/>
            <person name="Mizutani M."/>
            <person name="Mochizuki N."/>
            <person name="Monte I."/>
            <person name="Mosher R."/>
            <person name="Nagasaki H."/>
            <person name="Nakagami H."/>
            <person name="Naramoto S."/>
            <person name="Nishitani K."/>
            <person name="Ohtani M."/>
            <person name="Okamoto T."/>
            <person name="Okumura M."/>
            <person name="Phillips J."/>
            <person name="Pollak B."/>
            <person name="Reinders A."/>
            <person name="Rovekamp M."/>
            <person name="Sano R."/>
            <person name="Sawa S."/>
            <person name="Schmid M.W."/>
            <person name="Shirakawa M."/>
            <person name="Solano R."/>
            <person name="Spunde A."/>
            <person name="Suetsugu N."/>
            <person name="Sugano S."/>
            <person name="Sugiyama A."/>
            <person name="Sun R."/>
            <person name="Suzuki Y."/>
            <person name="Takenaka M."/>
            <person name="Takezawa D."/>
            <person name="Tomogane H."/>
            <person name="Tsuzuki M."/>
            <person name="Ueda T."/>
            <person name="Umeda M."/>
            <person name="Ward J.M."/>
            <person name="Watanabe Y."/>
            <person name="Yazaki K."/>
            <person name="Yokoyama R."/>
            <person name="Yoshitake Y."/>
            <person name="Yotsui I."/>
            <person name="Zachgo S."/>
            <person name="Schmutz J."/>
        </authorList>
    </citation>
    <scope>NUCLEOTIDE SEQUENCE [LARGE SCALE GENOMIC DNA]</scope>
    <source>
        <strain evidence="3">Tak-1</strain>
    </source>
</reference>
<name>A0A2R6XUQ0_MARPO</name>
<sequence length="204" mass="21473">MLAAATRILADLIPTRTCQPREATEPVKGGAARHRRYHLPDLVISPRAQPRPKPIRALRRARTGWPTGHQPASQPARLPALLIHCARTTSVARALSRPSPSPFQKSSHSLTHSASDLRPLAGSLAPTALAQVQGGGAGSQSSLRRQWVPGVRDGAPFGVARACGPSESGAKTRRGDRPHQPRRAAGAAAAPSLVQVGLSLLSPQ</sequence>
<feature type="compositionally biased region" description="Polar residues" evidence="1">
    <location>
        <begin position="102"/>
        <end position="113"/>
    </location>
</feature>